<dbReference type="InterPro" id="IPR050228">
    <property type="entry name" value="Carboxylesterase_BioH"/>
</dbReference>
<dbReference type="PRINTS" id="PR00412">
    <property type="entry name" value="EPOXHYDRLASE"/>
</dbReference>
<dbReference type="PANTHER" id="PTHR43194:SF2">
    <property type="entry name" value="PEROXISOMAL MEMBRANE PROTEIN LPX1"/>
    <property type="match status" value="1"/>
</dbReference>
<feature type="domain" description="AB hydrolase-1" evidence="1">
    <location>
        <begin position="32"/>
        <end position="266"/>
    </location>
</feature>
<keyword evidence="3" id="KW-1185">Reference proteome</keyword>
<dbReference type="RefSeq" id="WP_153758104.1">
    <property type="nucleotide sequence ID" value="NZ_CP045851.1"/>
</dbReference>
<sequence>MSSPVAPELRRIRTDAGLTVVLERFGHASDRPPVLLLHGGGQTRHSWAGTAARLAERGYEAWTMDLRGHGDSDWATDGDYTTDAMVEDLDAVCAEIGRPPVLVGASMGGMVGLVSEGSLRPGRLRALVLVDIATQLEHAGVERIVGFMSAAPDGFATLEEAADAIAAYRPNRPRPSNLDGLRKNLRQGEDGRWRWHWDPAFLSGKSRDGRSDIDTLGDAARNLALPTLLVRGRMSDMLSLEGVATFREQCPHARFVDIADAGHMVVGDRNDAFTDAVIDFVDQLGADGGDEELAS</sequence>
<gene>
    <name evidence="2" type="ORF">GH723_02120</name>
</gene>
<protein>
    <submittedName>
        <fullName evidence="2">Alpha/beta fold hydrolase</fullName>
    </submittedName>
</protein>
<dbReference type="EMBL" id="CP045851">
    <property type="protein sequence ID" value="QGG93998.1"/>
    <property type="molecule type" value="Genomic_DNA"/>
</dbReference>
<accession>A0A5Q2RAZ6</accession>
<dbReference type="KEGG" id="atq:GH723_02120"/>
<dbReference type="PANTHER" id="PTHR43194">
    <property type="entry name" value="HYDROLASE ALPHA/BETA FOLD FAMILY"/>
    <property type="match status" value="1"/>
</dbReference>
<dbReference type="Gene3D" id="3.40.50.1820">
    <property type="entry name" value="alpha/beta hydrolase"/>
    <property type="match status" value="1"/>
</dbReference>
<dbReference type="SUPFAM" id="SSF53474">
    <property type="entry name" value="alpha/beta-Hydrolases"/>
    <property type="match status" value="1"/>
</dbReference>
<evidence type="ECO:0000313" key="3">
    <source>
        <dbReference type="Proteomes" id="UP000334019"/>
    </source>
</evidence>
<dbReference type="GO" id="GO:0016787">
    <property type="term" value="F:hydrolase activity"/>
    <property type="evidence" value="ECO:0007669"/>
    <property type="project" value="UniProtKB-KW"/>
</dbReference>
<evidence type="ECO:0000259" key="1">
    <source>
        <dbReference type="Pfam" id="PF00561"/>
    </source>
</evidence>
<reference evidence="2 3" key="1">
    <citation type="submission" date="2019-11" db="EMBL/GenBank/DDBJ databases">
        <authorList>
            <person name="He Y."/>
        </authorList>
    </citation>
    <scope>NUCLEOTIDE SEQUENCE [LARGE SCALE GENOMIC DNA]</scope>
    <source>
        <strain evidence="2 3">SCSIO 58843</strain>
    </source>
</reference>
<dbReference type="AlphaFoldDB" id="A0A5Q2RAZ6"/>
<name>A0A5Q2RAZ6_9ACTN</name>
<dbReference type="Proteomes" id="UP000334019">
    <property type="component" value="Chromosome"/>
</dbReference>
<organism evidence="2 3">
    <name type="scientific">Actinomarinicola tropica</name>
    <dbReference type="NCBI Taxonomy" id="2789776"/>
    <lineage>
        <taxon>Bacteria</taxon>
        <taxon>Bacillati</taxon>
        <taxon>Actinomycetota</taxon>
        <taxon>Acidimicrobiia</taxon>
        <taxon>Acidimicrobiales</taxon>
        <taxon>Iamiaceae</taxon>
        <taxon>Actinomarinicola</taxon>
    </lineage>
</organism>
<dbReference type="PRINTS" id="PR00111">
    <property type="entry name" value="ABHYDROLASE"/>
</dbReference>
<dbReference type="Pfam" id="PF00561">
    <property type="entry name" value="Abhydrolase_1"/>
    <property type="match status" value="1"/>
</dbReference>
<dbReference type="InterPro" id="IPR000639">
    <property type="entry name" value="Epox_hydrolase-like"/>
</dbReference>
<evidence type="ECO:0000313" key="2">
    <source>
        <dbReference type="EMBL" id="QGG93998.1"/>
    </source>
</evidence>
<dbReference type="InterPro" id="IPR000073">
    <property type="entry name" value="AB_hydrolase_1"/>
</dbReference>
<keyword evidence="2" id="KW-0378">Hydrolase</keyword>
<dbReference type="InterPro" id="IPR029058">
    <property type="entry name" value="AB_hydrolase_fold"/>
</dbReference>
<proteinExistence type="predicted"/>